<evidence type="ECO:0000256" key="1">
    <source>
        <dbReference type="ARBA" id="ARBA00022441"/>
    </source>
</evidence>
<reference evidence="4 5" key="1">
    <citation type="submission" date="2024-02" db="EMBL/GenBank/DDBJ databases">
        <authorList>
            <person name="Chen Y."/>
            <person name="Shah S."/>
            <person name="Dougan E. K."/>
            <person name="Thang M."/>
            <person name="Chan C."/>
        </authorList>
    </citation>
    <scope>NUCLEOTIDE SEQUENCE [LARGE SCALE GENOMIC DNA]</scope>
</reference>
<accession>A0ABP0RF84</accession>
<dbReference type="Pfam" id="PF24681">
    <property type="entry name" value="Kelch_KLHDC2_KLHL20_DRC7"/>
    <property type="match status" value="1"/>
</dbReference>
<dbReference type="Proteomes" id="UP001642484">
    <property type="component" value="Unassembled WGS sequence"/>
</dbReference>
<organism evidence="4 5">
    <name type="scientific">Durusdinium trenchii</name>
    <dbReference type="NCBI Taxonomy" id="1381693"/>
    <lineage>
        <taxon>Eukaryota</taxon>
        <taxon>Sar</taxon>
        <taxon>Alveolata</taxon>
        <taxon>Dinophyceae</taxon>
        <taxon>Suessiales</taxon>
        <taxon>Symbiodiniaceae</taxon>
        <taxon>Durusdinium</taxon>
    </lineage>
</organism>
<evidence type="ECO:0000313" key="4">
    <source>
        <dbReference type="EMBL" id="CAK9099258.1"/>
    </source>
</evidence>
<comment type="caution">
    <text evidence="4">The sequence shown here is derived from an EMBL/GenBank/DDBJ whole genome shotgun (WGS) entry which is preliminary data.</text>
</comment>
<evidence type="ECO:0000256" key="2">
    <source>
        <dbReference type="ARBA" id="ARBA00022737"/>
    </source>
</evidence>
<dbReference type="PANTHER" id="PTHR46093">
    <property type="entry name" value="ACYL-COA-BINDING DOMAIN-CONTAINING PROTEIN 5"/>
    <property type="match status" value="1"/>
</dbReference>
<gene>
    <name evidence="4" type="ORF">CCMP2556_LOCUS46978</name>
</gene>
<dbReference type="SUPFAM" id="SSF117281">
    <property type="entry name" value="Kelch motif"/>
    <property type="match status" value="1"/>
</dbReference>
<protein>
    <submittedName>
        <fullName evidence="4">Uncharacterized protein</fullName>
    </submittedName>
</protein>
<evidence type="ECO:0000256" key="3">
    <source>
        <dbReference type="SAM" id="MobiDB-lite"/>
    </source>
</evidence>
<proteinExistence type="predicted"/>
<keyword evidence="5" id="KW-1185">Reference proteome</keyword>
<evidence type="ECO:0000313" key="5">
    <source>
        <dbReference type="Proteomes" id="UP001642484"/>
    </source>
</evidence>
<sequence length="1097" mass="118770">MCFTSTAFGFCWLKDNRLSGAGVTSMLFGFVIGLNFALNKAAWEVPSISSIPRSSHTAVWDAETAFMYVFGGDGGTGLHRYSRETSSWTQLSPNGIEPSPRSEHTAVWDPSAAGMYVFAGHVQYQGWNFLDDLHYYSRQSNSWTELFPSGSAPQAREEHAAVWDLANARMYIFGGNAGSFLNDLHFYASQDNSWTQLSPGGILPSARDGHTAVWDDAVAGMYIFGGYDGSSLNDLHFYSSQDNSWTELLPSGTLPDGRFKHTAIWGASVMRMYVFGGSNDGYLNDLHAYSREGNNWVELTTGPEQEVRMSHSAVWDSEMSAMYVFGGWKGTRLDDLQTYRTEASVMNANVSTTTTITTTTMFTNTSSTTETSLTSTTGSRTWTSFTTSSSTGTTFTSSTTSETSVTTSSTTETSVTSSSTTMTSTSSTRSTTTTTMTTSTFTTATSSSSTSTSQTTTSSSSTSTSSSSITSSSSTSTSSTSSSTTSTSTTTLKQTVVLPAAVDGGNPQGSVVIATLESALAAFNSQEESAVFETPAGKVTVVKLEKIGQSDQSLVFTFSASGGESNNDSSSLLLHLPAFLIADAEVEGNLMLVLLSVGRNISESMPRGGPSDTTVLANSRVLDISLVKEVAGAVEIVNISDLLEPLSFRIKEDAPVEGDYCASFDLIQNVWSPDGLHLANNTAGQITGVADNGTWCLSSHLSLFAVVQRIPFDLLIDASDQNLDVEAYGAALAIMGATAFIVCCLTGVWMSRRVHTPAAGKTKIRAQRGGTIEVTFTRSEVEQIEKSEHDIENGASFTSKKALVRWDVDPKKLLPQIPHLQGHRSVRLNLDAPQTKVQTVEREATQNSTKEELRKFASSVEAEELNAESPLAPSSERFPSELEALPQLDDELHGVFEHGDPVSYWSKQHQALWPGRISGHAYFPDTAEAHYDVLVGPKHQLRQQVPCSLLHPAFQVDEPVFYLYIGLQQTAHTSLSVREKIQMWRKATISSISRSQALLQLVDQDESPLVGSTDALEGPFLVHDVAYDRVRRRFSPEDAVMVYRGGADGWVPARIQGCDQSDDVPRDAMLVEVCLPNQEVVNIPSHFVQHLAGVIAI</sequence>
<name>A0ABP0RF84_9DINO</name>
<dbReference type="PANTHER" id="PTHR46093:SF18">
    <property type="entry name" value="FIBRONECTIN TYPE-III DOMAIN-CONTAINING PROTEIN"/>
    <property type="match status" value="1"/>
</dbReference>
<keyword evidence="2" id="KW-0677">Repeat</keyword>
<feature type="region of interest" description="Disordered" evidence="3">
    <location>
        <begin position="365"/>
        <end position="490"/>
    </location>
</feature>
<dbReference type="Gene3D" id="2.120.10.80">
    <property type="entry name" value="Kelch-type beta propeller"/>
    <property type="match status" value="2"/>
</dbReference>
<dbReference type="EMBL" id="CAXAMN010025929">
    <property type="protein sequence ID" value="CAK9099258.1"/>
    <property type="molecule type" value="Genomic_DNA"/>
</dbReference>
<keyword evidence="1" id="KW-0880">Kelch repeat</keyword>
<dbReference type="InterPro" id="IPR015915">
    <property type="entry name" value="Kelch-typ_b-propeller"/>
</dbReference>